<keyword evidence="2" id="KW-1185">Reference proteome</keyword>
<accession>A0A137RKD4</accession>
<sequence length="566" mass="64559">MNKLKSHTRTRAQESTQAIERLYITMRHLFNRGFYKPMGVSGETLRESLLTLRPEIYGSIKEDKIELQGLLYVMDRLPYGIEECRFINLTSDEGYKNSHFEPIIPLKRRRNCYRIDSEQMNIEITRGRSEIYDILTHLTFLFIESHKIMKQVLINEKGDVIRDWKKLEQAVLKKGKLSQEEKEVALTHTANFLGRTFEEVKSVYPFFASEKNENRFFNIIYYLGKLAIDEVIADNKRIITFSPVLRERLGHHIHGELWAFHIKQTLQNNGLLERPLHIISANMHSVMNSLYGPKALAAEFSKKKSLEVFEALSSPANIKLREKVTKTALAEGMIFLEDQSGTNIDIQIIDTAQIKESPYTEGLTELDDSKKPVIIVMDYAFGEQAYETMDELLKPFVDSNKNRHFLNVVSVSIMGKAGILEGGKGDIMIPSAHVFEGTADNYPFKNQIDKSLFKDDDVKVYTGTMISVLGTSLQNRDVLKFFHNSTWNVIGLEMEGAHYQKAIQAASKIRRSISPKVKVRYAYYASDNPLETGSTLASGGLGTTGVKPTYLITEKMLKQILDTSKN</sequence>
<comment type="caution">
    <text evidence="1">The sequence shown here is derived from an EMBL/GenBank/DDBJ whole genome shotgun (WGS) entry which is preliminary data.</text>
</comment>
<gene>
    <name evidence="1" type="ORF">LS48_04440</name>
</gene>
<reference evidence="2" key="1">
    <citation type="submission" date="2014-10" db="EMBL/GenBank/DDBJ databases">
        <title>Genome sequencing of Vitellibacter sp. D-24.</title>
        <authorList>
            <person name="Thevarajoo S."/>
            <person name="Selvaratnam C."/>
            <person name="Goh K.M."/>
            <person name="Chong C.S."/>
        </authorList>
    </citation>
    <scope>NUCLEOTIDE SEQUENCE [LARGE SCALE GENOMIC DNA]</scope>
    <source>
        <strain evidence="2">D-24</strain>
    </source>
</reference>
<dbReference type="AlphaFoldDB" id="A0A137RKD4"/>
<name>A0A137RKD4_9FLAO</name>
<evidence type="ECO:0000313" key="2">
    <source>
        <dbReference type="Proteomes" id="UP000070138"/>
    </source>
</evidence>
<dbReference type="Proteomes" id="UP000070138">
    <property type="component" value="Unassembled WGS sequence"/>
</dbReference>
<dbReference type="RefSeq" id="WP_062620346.1">
    <property type="nucleotide sequence ID" value="NZ_JRWG01000002.1"/>
</dbReference>
<dbReference type="PATRIC" id="fig|1548749.3.peg.938"/>
<dbReference type="EMBL" id="JRWG01000002">
    <property type="protein sequence ID" value="KXO00643.1"/>
    <property type="molecule type" value="Genomic_DNA"/>
</dbReference>
<proteinExistence type="predicted"/>
<reference evidence="1 2" key="2">
    <citation type="journal article" date="2016" name="Int. J. Syst. Evol. Microbiol.">
        <title>Vitellibacter aquimaris sp. nov., a marine bacterium isolated from seawater.</title>
        <authorList>
            <person name="Thevarajoo S."/>
            <person name="Selvaratnam C."/>
            <person name="Goh K.M."/>
            <person name="Hong K.W."/>
            <person name="Chan X.Y."/>
            <person name="Chan K.G."/>
            <person name="Chong C.S."/>
        </authorList>
    </citation>
    <scope>NUCLEOTIDE SEQUENCE [LARGE SCALE GENOMIC DNA]</scope>
    <source>
        <strain evidence="1 2">D-24</strain>
    </source>
</reference>
<dbReference type="Pfam" id="PF21850">
    <property type="entry name" value="DUF6909"/>
    <property type="match status" value="2"/>
</dbReference>
<evidence type="ECO:0000313" key="1">
    <source>
        <dbReference type="EMBL" id="KXO00643.1"/>
    </source>
</evidence>
<dbReference type="InterPro" id="IPR054204">
    <property type="entry name" value="DUF6909"/>
</dbReference>
<protein>
    <submittedName>
        <fullName evidence="1">Uncharacterized protein</fullName>
    </submittedName>
</protein>
<organism evidence="1 2">
    <name type="scientific">Aequorivita aquimaris</name>
    <dbReference type="NCBI Taxonomy" id="1548749"/>
    <lineage>
        <taxon>Bacteria</taxon>
        <taxon>Pseudomonadati</taxon>
        <taxon>Bacteroidota</taxon>
        <taxon>Flavobacteriia</taxon>
        <taxon>Flavobacteriales</taxon>
        <taxon>Flavobacteriaceae</taxon>
        <taxon>Aequorivita</taxon>
    </lineage>
</organism>
<dbReference type="OrthoDB" id="9776951at2"/>
<dbReference type="STRING" id="1548749.LS48_04440"/>